<evidence type="ECO:0000256" key="1">
    <source>
        <dbReference type="SAM" id="SignalP"/>
    </source>
</evidence>
<keyword evidence="3" id="KW-1185">Reference proteome</keyword>
<evidence type="ECO:0000313" key="3">
    <source>
        <dbReference type="Proteomes" id="UP000700908"/>
    </source>
</evidence>
<dbReference type="Proteomes" id="UP000700908">
    <property type="component" value="Unassembled WGS sequence"/>
</dbReference>
<feature type="chain" id="PRO_5045801820" evidence="1">
    <location>
        <begin position="26"/>
        <end position="86"/>
    </location>
</feature>
<accession>A0ABS7MM67</accession>
<proteinExistence type="predicted"/>
<evidence type="ECO:0000313" key="2">
    <source>
        <dbReference type="EMBL" id="MBY4798171.1"/>
    </source>
</evidence>
<reference evidence="2 3" key="1">
    <citation type="submission" date="2021-08" db="EMBL/GenBank/DDBJ databases">
        <title>Collinsella faecalis sp. nov. isolated from swine faeces.</title>
        <authorList>
            <person name="Oh B.S."/>
            <person name="Lee J.H."/>
        </authorList>
    </citation>
    <scope>NUCLEOTIDE SEQUENCE [LARGE SCALE GENOMIC DNA]</scope>
    <source>
        <strain evidence="2 3">AGMB00827</strain>
    </source>
</reference>
<keyword evidence="1" id="KW-0732">Signal</keyword>
<gene>
    <name evidence="2" type="ORF">K6V98_07415</name>
</gene>
<organism evidence="2 3">
    <name type="scientific">Collinsella ureilytica</name>
    <dbReference type="NCBI Taxonomy" id="2869515"/>
    <lineage>
        <taxon>Bacteria</taxon>
        <taxon>Bacillati</taxon>
        <taxon>Actinomycetota</taxon>
        <taxon>Coriobacteriia</taxon>
        <taxon>Coriobacteriales</taxon>
        <taxon>Coriobacteriaceae</taxon>
        <taxon>Collinsella</taxon>
    </lineage>
</organism>
<dbReference type="RefSeq" id="WP_222199893.1">
    <property type="nucleotide sequence ID" value="NZ_JAIMFO010000008.1"/>
</dbReference>
<protein>
    <submittedName>
        <fullName evidence="2">DUF1490 domain-containing protein</fullName>
    </submittedName>
</protein>
<comment type="caution">
    <text evidence="2">The sequence shown here is derived from an EMBL/GenBank/DDBJ whole genome shotgun (WGS) entry which is preliminary data.</text>
</comment>
<name>A0ABS7MM67_9ACTN</name>
<feature type="signal peptide" evidence="1">
    <location>
        <begin position="1"/>
        <end position="25"/>
    </location>
</feature>
<dbReference type="EMBL" id="JAIMFO010000008">
    <property type="protein sequence ID" value="MBY4798171.1"/>
    <property type="molecule type" value="Genomic_DNA"/>
</dbReference>
<sequence length="86" mass="8940">MNPFTKVHLSLVGVGVLLGTLGAQALKTDAAKELAVKAVVSGMRAKKQYEKIVEQAKAELDDVVAEAGYLAAEEEAISVVDGGKAE</sequence>